<dbReference type="NCBIfam" id="NF003784">
    <property type="entry name" value="PRK05377.1"/>
    <property type="match status" value="1"/>
</dbReference>
<dbReference type="GO" id="GO:0004332">
    <property type="term" value="F:fructose-bisphosphate aldolase activity"/>
    <property type="evidence" value="ECO:0007669"/>
    <property type="project" value="UniProtKB-EC"/>
</dbReference>
<evidence type="ECO:0000256" key="5">
    <source>
        <dbReference type="ARBA" id="ARBA00023239"/>
    </source>
</evidence>
<organism evidence="7 8">
    <name type="scientific">Urinicoccus massiliensis</name>
    <dbReference type="NCBI Taxonomy" id="1723382"/>
    <lineage>
        <taxon>Bacteria</taxon>
        <taxon>Bacillati</taxon>
        <taxon>Bacillota</taxon>
        <taxon>Tissierellia</taxon>
        <taxon>Tissierellales</taxon>
        <taxon>Peptoniphilaceae</taxon>
        <taxon>Urinicoccus</taxon>
    </lineage>
</organism>
<evidence type="ECO:0000256" key="3">
    <source>
        <dbReference type="ARBA" id="ARBA00013068"/>
    </source>
</evidence>
<dbReference type="PANTHER" id="PTHR11627">
    <property type="entry name" value="FRUCTOSE-BISPHOSPHATE ALDOLASE"/>
    <property type="match status" value="1"/>
</dbReference>
<evidence type="ECO:0000256" key="2">
    <source>
        <dbReference type="ARBA" id="ARBA00010387"/>
    </source>
</evidence>
<dbReference type="AlphaFoldDB" id="A0A8H2M9V4"/>
<comment type="caution">
    <text evidence="7">The sequence shown here is derived from an EMBL/GenBank/DDBJ whole genome shotgun (WGS) entry which is preliminary data.</text>
</comment>
<dbReference type="UniPathway" id="UPA00109">
    <property type="reaction ID" value="UER00183"/>
</dbReference>
<protein>
    <recommendedName>
        <fullName evidence="3">fructose-bisphosphate aldolase</fullName>
        <ecNumber evidence="3">4.1.2.13</ecNumber>
    </recommendedName>
    <alternativeName>
        <fullName evidence="6">Fructose-bisphosphate aldolase class I</fullName>
    </alternativeName>
</protein>
<keyword evidence="8" id="KW-1185">Reference proteome</keyword>
<dbReference type="InterPro" id="IPR013785">
    <property type="entry name" value="Aldolase_TIM"/>
</dbReference>
<gene>
    <name evidence="7" type="primary">fda</name>
    <name evidence="7" type="ORF">NCTC13150_01934</name>
</gene>
<keyword evidence="4" id="KW-0324">Glycolysis</keyword>
<keyword evidence="5 7" id="KW-0456">Lyase</keyword>
<evidence type="ECO:0000256" key="1">
    <source>
        <dbReference type="ARBA" id="ARBA00004714"/>
    </source>
</evidence>
<dbReference type="EC" id="4.1.2.13" evidence="3"/>
<comment type="similarity">
    <text evidence="2">Belongs to the class I fructose-bisphosphate aldolase family.</text>
</comment>
<accession>A0A8H2M9V4</accession>
<comment type="pathway">
    <text evidence="1">Carbohydrate degradation; glycolysis; D-glyceraldehyde 3-phosphate and glycerone phosphate from D-glucose: step 4/4.</text>
</comment>
<name>A0A8H2M9V4_9FIRM</name>
<dbReference type="RefSeq" id="WP_034438000.1">
    <property type="nucleotide sequence ID" value="NZ_CAACYI010000001.1"/>
</dbReference>
<proteinExistence type="inferred from homology"/>
<evidence type="ECO:0000256" key="6">
    <source>
        <dbReference type="ARBA" id="ARBA00029799"/>
    </source>
</evidence>
<evidence type="ECO:0000256" key="4">
    <source>
        <dbReference type="ARBA" id="ARBA00023152"/>
    </source>
</evidence>
<dbReference type="EMBL" id="CAACYI010000001">
    <property type="protein sequence ID" value="VFB17346.1"/>
    <property type="molecule type" value="Genomic_DNA"/>
</dbReference>
<dbReference type="SUPFAM" id="SSF51569">
    <property type="entry name" value="Aldolase"/>
    <property type="match status" value="1"/>
</dbReference>
<dbReference type="GO" id="GO:0006096">
    <property type="term" value="P:glycolytic process"/>
    <property type="evidence" value="ECO:0007669"/>
    <property type="project" value="UniProtKB-UniPathway"/>
</dbReference>
<evidence type="ECO:0000313" key="7">
    <source>
        <dbReference type="EMBL" id="VFB17346.1"/>
    </source>
</evidence>
<evidence type="ECO:0000313" key="8">
    <source>
        <dbReference type="Proteomes" id="UP000377798"/>
    </source>
</evidence>
<sequence length="295" mass="33319">MNQEMKERIQNGKGFIAALDQSGGSTPTALKRYGVMEDAYSNEEEMFDLVHQMRTRIITNPAFTKDHILGAILFERTMDSEIQGKPTADYLWEEKGIVPFLKIDKGLAELENGVQRMKPNPGLDALLDKAIEKHIFGTKMRSVIQAYNEEAIVGIVDQQFDLARQIIAKGLVPIVEPEVSIDSPEKEECEALLVKELKRHLDQLEEGQEVLLKLTLPNIENLYRELTKHPRVLRVVALSGGYSREEANDRLAKNANVIASFSRGLTEGLSKQQSDEEFTKTLEESIQEIYEASME</sequence>
<reference evidence="7 8" key="1">
    <citation type="submission" date="2019-02" db="EMBL/GenBank/DDBJ databases">
        <authorList>
            <consortium name="Pathogen Informatics"/>
        </authorList>
    </citation>
    <scope>NUCLEOTIDE SEQUENCE [LARGE SCALE GENOMIC DNA]</scope>
    <source>
        <strain evidence="7 8">3012STDY7089603</strain>
    </source>
</reference>
<dbReference type="Gene3D" id="3.20.20.70">
    <property type="entry name" value="Aldolase class I"/>
    <property type="match status" value="1"/>
</dbReference>
<dbReference type="InterPro" id="IPR000741">
    <property type="entry name" value="FBA_I"/>
</dbReference>
<dbReference type="Proteomes" id="UP000377798">
    <property type="component" value="Unassembled WGS sequence"/>
</dbReference>
<dbReference type="Pfam" id="PF00274">
    <property type="entry name" value="Glycolytic"/>
    <property type="match status" value="1"/>
</dbReference>